<evidence type="ECO:0000313" key="3">
    <source>
        <dbReference type="EMBL" id="GIM94583.1"/>
    </source>
</evidence>
<proteinExistence type="predicted"/>
<dbReference type="AlphaFoldDB" id="A0A919TFB3"/>
<name>A0A919TFB3_9ACTN</name>
<feature type="transmembrane region" description="Helical" evidence="2">
    <location>
        <begin position="359"/>
        <end position="388"/>
    </location>
</feature>
<evidence type="ECO:0000256" key="1">
    <source>
        <dbReference type="SAM" id="MobiDB-lite"/>
    </source>
</evidence>
<keyword evidence="2" id="KW-1133">Transmembrane helix</keyword>
<comment type="caution">
    <text evidence="3">The sequence shown here is derived from an EMBL/GenBank/DDBJ whole genome shotgun (WGS) entry which is preliminary data.</text>
</comment>
<feature type="transmembrane region" description="Helical" evidence="2">
    <location>
        <begin position="21"/>
        <end position="40"/>
    </location>
</feature>
<keyword evidence="2" id="KW-0812">Transmembrane</keyword>
<keyword evidence="2" id="KW-0472">Membrane</keyword>
<feature type="transmembrane region" description="Helical" evidence="2">
    <location>
        <begin position="60"/>
        <end position="82"/>
    </location>
</feature>
<organism evidence="3 4">
    <name type="scientific">Paractinoplanes toevensis</name>
    <dbReference type="NCBI Taxonomy" id="571911"/>
    <lineage>
        <taxon>Bacteria</taxon>
        <taxon>Bacillati</taxon>
        <taxon>Actinomycetota</taxon>
        <taxon>Actinomycetes</taxon>
        <taxon>Micromonosporales</taxon>
        <taxon>Micromonosporaceae</taxon>
        <taxon>Paractinoplanes</taxon>
    </lineage>
</organism>
<protein>
    <submittedName>
        <fullName evidence="3">ABC transporter permease</fullName>
    </submittedName>
</protein>
<evidence type="ECO:0000256" key="2">
    <source>
        <dbReference type="SAM" id="Phobius"/>
    </source>
</evidence>
<feature type="transmembrane region" description="Helical" evidence="2">
    <location>
        <begin position="450"/>
        <end position="468"/>
    </location>
</feature>
<feature type="transmembrane region" description="Helical" evidence="2">
    <location>
        <begin position="149"/>
        <end position="171"/>
    </location>
</feature>
<feature type="transmembrane region" description="Helical" evidence="2">
    <location>
        <begin position="113"/>
        <end position="137"/>
    </location>
</feature>
<dbReference type="RefSeq" id="WP_213010360.1">
    <property type="nucleotide sequence ID" value="NZ_BOQN01000084.1"/>
</dbReference>
<keyword evidence="4" id="KW-1185">Reference proteome</keyword>
<feature type="transmembrane region" description="Helical" evidence="2">
    <location>
        <begin position="503"/>
        <end position="524"/>
    </location>
</feature>
<sequence>MRSRALAALAVADFRERVRRPSYVVVLLAAVGLGYLAAPASGAHWTIVNAGAYRGVYNSAYIGTVTALAGALWLATGGFYIVRTAIERDRQTGVGQLLAATPMRTGEYLLGKFLSNLLVLASMAGALAITAVAMQLARGESRTVDPIALLSPFVLCTLPVLAVTAVAAIYFETAPVLRGGLGNVIWLFASLTGAIVGQSANAPLGGLGMGAFAASLRDQFAAQGAELTEIALGLMYLDEPPRSLLWTGVHYTTAFAGERTVLLLVAAAAAIVPALWFDRFDRNRTTRRAQPAGLPGSGEIRTASPNASLPSGAAPTFERPTFARLPKAAAQPVTSRRGVGGVRLVRGELRILTRGVSRWWWAVAAALVVAGVAAPVAARPLLIAAWIWPVLVWSRLGAQAREHDVETLLDACPSPVSRTLAQWLAGVVLTATVGIGPGVTMAVDGHFADWLAGVAFIPALALALGVVSRTQRFFQAVYPLLWYLVINDIAGLDYMGVLPGGPAPHTVAAAAMLLLLSALTTVAVRHRHR</sequence>
<feature type="region of interest" description="Disordered" evidence="1">
    <location>
        <begin position="287"/>
        <end position="312"/>
    </location>
</feature>
<reference evidence="3 4" key="1">
    <citation type="submission" date="2021-03" db="EMBL/GenBank/DDBJ databases">
        <title>Whole genome shotgun sequence of Actinoplanes toevensis NBRC 105298.</title>
        <authorList>
            <person name="Komaki H."/>
            <person name="Tamura T."/>
        </authorList>
    </citation>
    <scope>NUCLEOTIDE SEQUENCE [LARGE SCALE GENOMIC DNA]</scope>
    <source>
        <strain evidence="3 4">NBRC 105298</strain>
    </source>
</reference>
<dbReference type="Proteomes" id="UP000677082">
    <property type="component" value="Unassembled WGS sequence"/>
</dbReference>
<feature type="transmembrane region" description="Helical" evidence="2">
    <location>
        <begin position="183"/>
        <end position="200"/>
    </location>
</feature>
<feature type="transmembrane region" description="Helical" evidence="2">
    <location>
        <begin position="480"/>
        <end position="497"/>
    </location>
</feature>
<accession>A0A919TFB3</accession>
<evidence type="ECO:0000313" key="4">
    <source>
        <dbReference type="Proteomes" id="UP000677082"/>
    </source>
</evidence>
<feature type="transmembrane region" description="Helical" evidence="2">
    <location>
        <begin position="260"/>
        <end position="277"/>
    </location>
</feature>
<dbReference type="EMBL" id="BOQN01000084">
    <property type="protein sequence ID" value="GIM94583.1"/>
    <property type="molecule type" value="Genomic_DNA"/>
</dbReference>
<gene>
    <name evidence="3" type="ORF">Ato02nite_063760</name>
</gene>